<keyword evidence="3" id="KW-0328">Glycosyltransferase</keyword>
<keyword evidence="9" id="KW-1133">Transmembrane helix</keyword>
<keyword evidence="11" id="KW-0472">Membrane</keyword>
<evidence type="ECO:0000256" key="1">
    <source>
        <dbReference type="ARBA" id="ARBA00004323"/>
    </source>
</evidence>
<comment type="caution">
    <text evidence="15">The sequence shown here is derived from an EMBL/GenBank/DDBJ whole genome shotgun (WGS) entry which is preliminary data.</text>
</comment>
<evidence type="ECO:0000256" key="13">
    <source>
        <dbReference type="ARBA" id="ARBA00023180"/>
    </source>
</evidence>
<keyword evidence="10" id="KW-0333">Golgi apparatus</keyword>
<dbReference type="PANTHER" id="PTHR46025">
    <property type="entry name" value="XYLOSYLTRANSFERASE OXT"/>
    <property type="match status" value="1"/>
</dbReference>
<evidence type="ECO:0000313" key="16">
    <source>
        <dbReference type="Proteomes" id="UP000621307"/>
    </source>
</evidence>
<dbReference type="InterPro" id="IPR043538">
    <property type="entry name" value="XYLT"/>
</dbReference>
<sequence>MINIKIISIVDTLTMNLAYLILAHNNPKHLQKLINSLDTSNVHFFVHVDNKSDILPFQATISSNKVTFIPERSNIFWGEFSMVKATIDLMKTALDTQIFDYLILISGSDYPLKNAQYIKYFFAKNKGSEFINLVEIPNEQASKNLNRLYQYRISFSSKNIFLRVFRRIINCVINDLFHWRRNYKKALGELKPYAGSQWWALSGDACSYILNFIARNPEILKFFRTALIPDESFFHTILANSDFITKVKPNLTFTKWSDSAHPEYITIEIVQNFQGMDAIYNHNIGGYGEVLFARKFATNSEEVIKFIDDYIA</sequence>
<evidence type="ECO:0000256" key="4">
    <source>
        <dbReference type="ARBA" id="ARBA00022679"/>
    </source>
</evidence>
<dbReference type="InterPro" id="IPR003406">
    <property type="entry name" value="Glyco_trans_14"/>
</dbReference>
<evidence type="ECO:0000256" key="5">
    <source>
        <dbReference type="ARBA" id="ARBA00022692"/>
    </source>
</evidence>
<evidence type="ECO:0000256" key="11">
    <source>
        <dbReference type="ARBA" id="ARBA00023136"/>
    </source>
</evidence>
<keyword evidence="13" id="KW-0325">Glycoprotein</keyword>
<evidence type="ECO:0000313" key="15">
    <source>
        <dbReference type="EMBL" id="MBD2251393.1"/>
    </source>
</evidence>
<protein>
    <recommendedName>
        <fullName evidence="14">Peptide O-xylosyltransferase</fullName>
    </recommendedName>
</protein>
<keyword evidence="8" id="KW-0735">Signal-anchor</keyword>
<keyword evidence="4" id="KW-0808">Transferase</keyword>
<name>A0ABR8BEL1_9NOSO</name>
<evidence type="ECO:0000256" key="14">
    <source>
        <dbReference type="ARBA" id="ARBA00042865"/>
    </source>
</evidence>
<accession>A0ABR8BEL1</accession>
<gene>
    <name evidence="15" type="ORF">H6G14_08725</name>
</gene>
<organism evidence="15 16">
    <name type="scientific">Nostoc parmelioides FACHB-3921</name>
    <dbReference type="NCBI Taxonomy" id="2692909"/>
    <lineage>
        <taxon>Bacteria</taxon>
        <taxon>Bacillati</taxon>
        <taxon>Cyanobacteriota</taxon>
        <taxon>Cyanophyceae</taxon>
        <taxon>Nostocales</taxon>
        <taxon>Nostocaceae</taxon>
        <taxon>Nostoc</taxon>
    </lineage>
</organism>
<dbReference type="EMBL" id="JACJQL010000009">
    <property type="protein sequence ID" value="MBD2251393.1"/>
    <property type="molecule type" value="Genomic_DNA"/>
</dbReference>
<evidence type="ECO:0000256" key="2">
    <source>
        <dbReference type="ARBA" id="ARBA00004648"/>
    </source>
</evidence>
<evidence type="ECO:0000256" key="12">
    <source>
        <dbReference type="ARBA" id="ARBA00023157"/>
    </source>
</evidence>
<evidence type="ECO:0000256" key="10">
    <source>
        <dbReference type="ARBA" id="ARBA00023034"/>
    </source>
</evidence>
<dbReference type="Proteomes" id="UP000621307">
    <property type="component" value="Unassembled WGS sequence"/>
</dbReference>
<keyword evidence="12" id="KW-1015">Disulfide bond</keyword>
<keyword evidence="7" id="KW-0256">Endoplasmic reticulum</keyword>
<evidence type="ECO:0000256" key="3">
    <source>
        <dbReference type="ARBA" id="ARBA00022676"/>
    </source>
</evidence>
<evidence type="ECO:0000256" key="8">
    <source>
        <dbReference type="ARBA" id="ARBA00022968"/>
    </source>
</evidence>
<proteinExistence type="predicted"/>
<dbReference type="Pfam" id="PF02485">
    <property type="entry name" value="Branch"/>
    <property type="match status" value="1"/>
</dbReference>
<evidence type="ECO:0000256" key="9">
    <source>
        <dbReference type="ARBA" id="ARBA00022989"/>
    </source>
</evidence>
<evidence type="ECO:0000256" key="6">
    <source>
        <dbReference type="ARBA" id="ARBA00022723"/>
    </source>
</evidence>
<keyword evidence="5" id="KW-0812">Transmembrane</keyword>
<keyword evidence="6" id="KW-0479">Metal-binding</keyword>
<comment type="subcellular location">
    <subcellularLocation>
        <location evidence="2">Endoplasmic reticulum membrane</location>
        <topology evidence="2">Single-pass type II membrane protein</topology>
    </subcellularLocation>
    <subcellularLocation>
        <location evidence="1">Golgi apparatus membrane</location>
        <topology evidence="1">Single-pass type II membrane protein</topology>
    </subcellularLocation>
</comment>
<reference evidence="15 16" key="1">
    <citation type="journal article" date="2020" name="ISME J.">
        <title>Comparative genomics reveals insights into cyanobacterial evolution and habitat adaptation.</title>
        <authorList>
            <person name="Chen M.Y."/>
            <person name="Teng W.K."/>
            <person name="Zhao L."/>
            <person name="Hu C.X."/>
            <person name="Zhou Y.K."/>
            <person name="Han B.P."/>
            <person name="Song L.R."/>
            <person name="Shu W.S."/>
        </authorList>
    </citation>
    <scope>NUCLEOTIDE SEQUENCE [LARGE SCALE GENOMIC DNA]</scope>
    <source>
        <strain evidence="15 16">FACHB-3921</strain>
    </source>
</reference>
<keyword evidence="16" id="KW-1185">Reference proteome</keyword>
<dbReference type="PANTHER" id="PTHR46025:SF3">
    <property type="entry name" value="XYLOSYLTRANSFERASE OXT"/>
    <property type="match status" value="1"/>
</dbReference>
<evidence type="ECO:0000256" key="7">
    <source>
        <dbReference type="ARBA" id="ARBA00022824"/>
    </source>
</evidence>